<protein>
    <recommendedName>
        <fullName evidence="1">NIF system FeS cluster assembly NifU N-terminal domain-containing protein</fullName>
    </recommendedName>
</protein>
<dbReference type="Pfam" id="PF01592">
    <property type="entry name" value="NifU_N"/>
    <property type="match status" value="1"/>
</dbReference>
<proteinExistence type="predicted"/>
<sequence>MSQQSQLHLGGIYGDLIMDHYRNPRNRRIVEDPDIECYDLNPFCGDDVDIKMKLDKNGRVSHISIFSNGCSIIQASASIMGENVTGMTLDEIGSLYETFRLCMTDADLGIDPAIPDSLKALQTVRRYPVRVKCVMLPWATIIDGISSGSHY</sequence>
<organism evidence="2">
    <name type="scientific">marine metagenome</name>
    <dbReference type="NCBI Taxonomy" id="408172"/>
    <lineage>
        <taxon>unclassified sequences</taxon>
        <taxon>metagenomes</taxon>
        <taxon>ecological metagenomes</taxon>
    </lineage>
</organism>
<dbReference type="GO" id="GO:0005506">
    <property type="term" value="F:iron ion binding"/>
    <property type="evidence" value="ECO:0007669"/>
    <property type="project" value="InterPro"/>
</dbReference>
<name>A0A382PBN2_9ZZZZ</name>
<dbReference type="NCBIfam" id="TIGR01994">
    <property type="entry name" value="SUF_scaf_2"/>
    <property type="match status" value="1"/>
</dbReference>
<dbReference type="CDD" id="cd06664">
    <property type="entry name" value="IscU_like"/>
    <property type="match status" value="1"/>
</dbReference>
<dbReference type="InterPro" id="IPR002871">
    <property type="entry name" value="NIF_FeS_clus_asmbl_NifU_N"/>
</dbReference>
<evidence type="ECO:0000313" key="2">
    <source>
        <dbReference type="EMBL" id="SVC70636.1"/>
    </source>
</evidence>
<reference evidence="2" key="1">
    <citation type="submission" date="2018-05" db="EMBL/GenBank/DDBJ databases">
        <authorList>
            <person name="Lanie J.A."/>
            <person name="Ng W.-L."/>
            <person name="Kazmierczak K.M."/>
            <person name="Andrzejewski T.M."/>
            <person name="Davidsen T.M."/>
            <person name="Wayne K.J."/>
            <person name="Tettelin H."/>
            <person name="Glass J.I."/>
            <person name="Rusch D."/>
            <person name="Podicherti R."/>
            <person name="Tsui H.-C.T."/>
            <person name="Winkler M.E."/>
        </authorList>
    </citation>
    <scope>NUCLEOTIDE SEQUENCE</scope>
</reference>
<feature type="domain" description="NIF system FeS cluster assembly NifU N-terminal" evidence="1">
    <location>
        <begin position="13"/>
        <end position="94"/>
    </location>
</feature>
<dbReference type="GO" id="GO:0051536">
    <property type="term" value="F:iron-sulfur cluster binding"/>
    <property type="evidence" value="ECO:0007669"/>
    <property type="project" value="InterPro"/>
</dbReference>
<dbReference type="SUPFAM" id="SSF82649">
    <property type="entry name" value="SufE/NifU"/>
    <property type="match status" value="1"/>
</dbReference>
<dbReference type="PANTHER" id="PTHR10093">
    <property type="entry name" value="IRON-SULFUR CLUSTER ASSEMBLY ENZYME NIFU HOMOLOG"/>
    <property type="match status" value="1"/>
</dbReference>
<dbReference type="AlphaFoldDB" id="A0A382PBN2"/>
<gene>
    <name evidence="2" type="ORF">METZ01_LOCUS323490</name>
</gene>
<dbReference type="GO" id="GO:0016226">
    <property type="term" value="P:iron-sulfur cluster assembly"/>
    <property type="evidence" value="ECO:0007669"/>
    <property type="project" value="InterPro"/>
</dbReference>
<accession>A0A382PBN2</accession>
<dbReference type="Gene3D" id="3.90.1010.10">
    <property type="match status" value="1"/>
</dbReference>
<evidence type="ECO:0000259" key="1">
    <source>
        <dbReference type="Pfam" id="PF01592"/>
    </source>
</evidence>
<dbReference type="EMBL" id="UINC01106167">
    <property type="protein sequence ID" value="SVC70636.1"/>
    <property type="molecule type" value="Genomic_DNA"/>
</dbReference>